<comment type="caution">
    <text evidence="10">The sequence shown here is derived from an EMBL/GenBank/DDBJ whole genome shotgun (WGS) entry which is preliminary data.</text>
</comment>
<organism evidence="10 11">
    <name type="scientific">Laodelphax striatellus</name>
    <name type="common">Small brown planthopper</name>
    <name type="synonym">Delphax striatella</name>
    <dbReference type="NCBI Taxonomy" id="195883"/>
    <lineage>
        <taxon>Eukaryota</taxon>
        <taxon>Metazoa</taxon>
        <taxon>Ecdysozoa</taxon>
        <taxon>Arthropoda</taxon>
        <taxon>Hexapoda</taxon>
        <taxon>Insecta</taxon>
        <taxon>Pterygota</taxon>
        <taxon>Neoptera</taxon>
        <taxon>Paraneoptera</taxon>
        <taxon>Hemiptera</taxon>
        <taxon>Auchenorrhyncha</taxon>
        <taxon>Fulgoroidea</taxon>
        <taxon>Delphacidae</taxon>
        <taxon>Criomorphinae</taxon>
        <taxon>Laodelphax</taxon>
    </lineage>
</organism>
<dbReference type="PANTHER" id="PTHR12943">
    <property type="entry name" value="HOMOCYSTEINE-RESPONSIVE ENDOPLASMIC RETICULUM-RESIDENT UNIQUITIN-LIKE DOMAIN HERPUD PROTEIN FAMILY MEMBER"/>
    <property type="match status" value="1"/>
</dbReference>
<evidence type="ECO:0000256" key="8">
    <source>
        <dbReference type="SAM" id="MobiDB-lite"/>
    </source>
</evidence>
<dbReference type="OrthoDB" id="1939344at2759"/>
<dbReference type="SMART" id="SM00213">
    <property type="entry name" value="UBQ"/>
    <property type="match status" value="1"/>
</dbReference>
<keyword evidence="3" id="KW-0812">Transmembrane</keyword>
<dbReference type="Pfam" id="PF00240">
    <property type="entry name" value="ubiquitin"/>
    <property type="match status" value="1"/>
</dbReference>
<dbReference type="InterPro" id="IPR039751">
    <property type="entry name" value="HERPUD1/2"/>
</dbReference>
<dbReference type="SUPFAM" id="SSF52058">
    <property type="entry name" value="L domain-like"/>
    <property type="match status" value="1"/>
</dbReference>
<evidence type="ECO:0000313" key="11">
    <source>
        <dbReference type="Proteomes" id="UP000291343"/>
    </source>
</evidence>
<dbReference type="PANTHER" id="PTHR12943:SF27">
    <property type="entry name" value="HOMOCYSTEINE-INDUCED ENDOPLASMIC RETICULUM PROTEIN, ISOFORM A"/>
    <property type="match status" value="1"/>
</dbReference>
<keyword evidence="2" id="KW-0433">Leucine-rich repeat</keyword>
<feature type="compositionally biased region" description="Low complexity" evidence="8">
    <location>
        <begin position="781"/>
        <end position="796"/>
    </location>
</feature>
<dbReference type="Pfam" id="PF14580">
    <property type="entry name" value="LRR_9"/>
    <property type="match status" value="1"/>
</dbReference>
<feature type="compositionally biased region" description="Low complexity" evidence="8">
    <location>
        <begin position="831"/>
        <end position="849"/>
    </location>
</feature>
<keyword evidence="6" id="KW-0472">Membrane</keyword>
<feature type="region of interest" description="Disordered" evidence="8">
    <location>
        <begin position="717"/>
        <end position="745"/>
    </location>
</feature>
<feature type="compositionally biased region" description="Low complexity" evidence="8">
    <location>
        <begin position="98"/>
        <end position="116"/>
    </location>
</feature>
<dbReference type="SMART" id="SM00365">
    <property type="entry name" value="LRR_SD22"/>
    <property type="match status" value="6"/>
</dbReference>
<name>A0A482X5P2_LAOST</name>
<evidence type="ECO:0000256" key="4">
    <source>
        <dbReference type="ARBA" id="ARBA00022737"/>
    </source>
</evidence>
<dbReference type="FunFam" id="3.10.20.90:FF:000046">
    <property type="entry name" value="Homocysteine-responsive endoplasmic reticulum-resident ubiquitin-like domain member 2 protein"/>
    <property type="match status" value="1"/>
</dbReference>
<feature type="compositionally biased region" description="Low complexity" evidence="8">
    <location>
        <begin position="618"/>
        <end position="640"/>
    </location>
</feature>
<dbReference type="Proteomes" id="UP000291343">
    <property type="component" value="Unassembled WGS sequence"/>
</dbReference>
<evidence type="ECO:0000256" key="5">
    <source>
        <dbReference type="ARBA" id="ARBA00022989"/>
    </source>
</evidence>
<evidence type="ECO:0000256" key="7">
    <source>
        <dbReference type="ARBA" id="ARBA00023230"/>
    </source>
</evidence>
<evidence type="ECO:0000259" key="9">
    <source>
        <dbReference type="PROSITE" id="PS50053"/>
    </source>
</evidence>
<evidence type="ECO:0000313" key="10">
    <source>
        <dbReference type="EMBL" id="RZF40601.1"/>
    </source>
</evidence>
<keyword evidence="4" id="KW-0677">Repeat</keyword>
<dbReference type="GO" id="GO:0030968">
    <property type="term" value="P:endoplasmic reticulum unfolded protein response"/>
    <property type="evidence" value="ECO:0007669"/>
    <property type="project" value="TreeGrafter"/>
</dbReference>
<evidence type="ECO:0000256" key="6">
    <source>
        <dbReference type="ARBA" id="ARBA00023136"/>
    </source>
</evidence>
<dbReference type="CDD" id="cd01790">
    <property type="entry name" value="Ubl_HERP"/>
    <property type="match status" value="1"/>
</dbReference>
<feature type="region of interest" description="Disordered" evidence="8">
    <location>
        <begin position="296"/>
        <end position="346"/>
    </location>
</feature>
<feature type="region of interest" description="Disordered" evidence="8">
    <location>
        <begin position="198"/>
        <end position="231"/>
    </location>
</feature>
<gene>
    <name evidence="10" type="ORF">LSTR_LSTR007484</name>
</gene>
<keyword evidence="5" id="KW-1133">Transmembrane helix</keyword>
<dbReference type="SUPFAM" id="SSF54236">
    <property type="entry name" value="Ubiquitin-like"/>
    <property type="match status" value="1"/>
</dbReference>
<evidence type="ECO:0000256" key="2">
    <source>
        <dbReference type="ARBA" id="ARBA00022614"/>
    </source>
</evidence>
<protein>
    <recommendedName>
        <fullName evidence="9">Ubiquitin-like domain-containing protein</fullName>
    </recommendedName>
</protein>
<proteinExistence type="predicted"/>
<dbReference type="GO" id="GO:0016020">
    <property type="term" value="C:membrane"/>
    <property type="evidence" value="ECO:0007669"/>
    <property type="project" value="UniProtKB-SubCell"/>
</dbReference>
<keyword evidence="11" id="KW-1185">Reference proteome</keyword>
<dbReference type="PROSITE" id="PS50053">
    <property type="entry name" value="UBIQUITIN_2"/>
    <property type="match status" value="1"/>
</dbReference>
<dbReference type="InParanoid" id="A0A482X5P2"/>
<dbReference type="InterPro" id="IPR032675">
    <property type="entry name" value="LRR_dom_sf"/>
</dbReference>
<dbReference type="SMR" id="A0A482X5P2"/>
<dbReference type="InterPro" id="IPR029071">
    <property type="entry name" value="Ubiquitin-like_domsf"/>
</dbReference>
<dbReference type="SUPFAM" id="SSF52075">
    <property type="entry name" value="Outer arm dynein light chain 1"/>
    <property type="match status" value="1"/>
</dbReference>
<reference evidence="10 11" key="1">
    <citation type="journal article" date="2017" name="Gigascience">
        <title>Genome sequence of the small brown planthopper, Laodelphax striatellus.</title>
        <authorList>
            <person name="Zhu J."/>
            <person name="Jiang F."/>
            <person name="Wang X."/>
            <person name="Yang P."/>
            <person name="Bao Y."/>
            <person name="Zhao W."/>
            <person name="Wang W."/>
            <person name="Lu H."/>
            <person name="Wang Q."/>
            <person name="Cui N."/>
            <person name="Li J."/>
            <person name="Chen X."/>
            <person name="Luo L."/>
            <person name="Yu J."/>
            <person name="Kang L."/>
            <person name="Cui F."/>
        </authorList>
    </citation>
    <scope>NUCLEOTIDE SEQUENCE [LARGE SCALE GENOMIC DNA]</scope>
    <source>
        <strain evidence="10">Lst14</strain>
    </source>
</reference>
<feature type="compositionally biased region" description="Polar residues" evidence="8">
    <location>
        <begin position="851"/>
        <end position="873"/>
    </location>
</feature>
<sequence length="1145" mass="126330">MDGITAMPVTIIVKAPNQQIEDQTVHCELNWTIKKLKGHLSEVYPSKPKLEDQKLIYSGRLLVDSVQLKDVLRMYDGQENHTVHLVCSPPRDFHRLAASSSTSSFSSATPSPAGTPVVTSGDEQRQDGGDPRALWAAAASYPAPPTPAGANYAANNVMAAHQMAWMQQAYSQYMSHYMQFLAATQGGVNNAYPIHTGFTAPTPQQQPAPVRDENQPAANPPAGGENEEEEGRGHRDWLDWFYIMSRVTVLFSVVYFYSSPVRFFMVSTLGLIMYLECLFQVGFFRMQGIEARGAENGAGAGAADRDQERENNNLPAGAPDQPGGADQPGADTAAATPPQPNTERPSVLMLTCGSGVANGEAESGVSSGVVFLQTNNEGKIQASRSQKDRERNPDRISLDRRGLTTVPILVGENKDRILSLQHNLITRLDNIQSLGLVRLVFLDIYDNQLDRIAGVDSLPNLRVLLMGKNRIRRMEGLKSLEGCAVLDLHGNQITQISGLTMLNELKVLNLAGNQIRVLGTYDLQGLRSLQELNLRRNRLKRLLGFAETPQLNKLFLSNNEIQSVEDMNSVLKAVQLKEISVDGNPVALSGDCASFLVSHLPQLQLLSHMQVTEQVRRSASAWRSTREASSSTSTNLIGASGPPPTPSASADCEPNKRDEVIYNARTNWELLRAQTTRSVKKTSLLKDAPRSDDSELESLPLSARAVRLPERAEVKRAEYSRRRTVSQGLEKVLSSPLRNPAPLDTSELYRLPPILAPLVGSPEEGGGGGAAETVSSVEPVADSSLSSLPSDTSSGADSDDVSEDAARWRVAAKSHHHSRSESAHAHHSRSIKSANNTASSSSSSQNKHSSYCRSHSQHRAQTTKVKTKASSTPGKIREQGGDYLVEISGRYLNVYGQGALKFIDRPWNPVKAGDVTTIRFNYVNFNSLAPVLCRLKQRFPNAEHFMFRDTNIQALGQLNALADIQGLTSLTIHPEGNPIYDKEWRSYAIYRLSHWGLSNINDLPVTEEEIVSAADELAGLSELVLSSLPDSLLQPLLSRLRLETQQLQSARDWLWAADPALRTVVAKEALQWRRANQTQDDLQWRHKGRTHLEFLIEQACSAFLKLKILEEEWSDILMELIRDTLVDYSQLDDYMKHCMNEITKN</sequence>
<dbReference type="EMBL" id="QKKF02018119">
    <property type="protein sequence ID" value="RZF40601.1"/>
    <property type="molecule type" value="Genomic_DNA"/>
</dbReference>
<dbReference type="InterPro" id="IPR001611">
    <property type="entry name" value="Leu-rich_rpt"/>
</dbReference>
<dbReference type="InterPro" id="IPR000626">
    <property type="entry name" value="Ubiquitin-like_dom"/>
</dbReference>
<feature type="domain" description="Ubiquitin-like" evidence="9">
    <location>
        <begin position="9"/>
        <end position="86"/>
    </location>
</feature>
<dbReference type="AlphaFoldDB" id="A0A482X5P2"/>
<dbReference type="Gene3D" id="3.10.20.90">
    <property type="entry name" value="Phosphatidylinositol 3-kinase Catalytic Subunit, Chain A, domain 1"/>
    <property type="match status" value="1"/>
</dbReference>
<evidence type="ECO:0000256" key="3">
    <source>
        <dbReference type="ARBA" id="ARBA00022692"/>
    </source>
</evidence>
<keyword evidence="7" id="KW-0834">Unfolded protein response</keyword>
<evidence type="ECO:0000256" key="1">
    <source>
        <dbReference type="ARBA" id="ARBA00004370"/>
    </source>
</evidence>
<dbReference type="Gene3D" id="3.80.10.10">
    <property type="entry name" value="Ribonuclease Inhibitor"/>
    <property type="match status" value="3"/>
</dbReference>
<accession>A0A482X5P2</accession>
<dbReference type="PROSITE" id="PS51450">
    <property type="entry name" value="LRR"/>
    <property type="match status" value="7"/>
</dbReference>
<feature type="region of interest" description="Disordered" evidence="8">
    <location>
        <begin position="779"/>
        <end position="875"/>
    </location>
</feature>
<feature type="region of interest" description="Disordered" evidence="8">
    <location>
        <begin position="98"/>
        <end position="130"/>
    </location>
</feature>
<comment type="subcellular location">
    <subcellularLocation>
        <location evidence="1">Membrane</location>
    </subcellularLocation>
</comment>
<feature type="region of interest" description="Disordered" evidence="8">
    <location>
        <begin position="618"/>
        <end position="654"/>
    </location>
</feature>
<feature type="compositionally biased region" description="Low complexity" evidence="8">
    <location>
        <begin position="199"/>
        <end position="224"/>
    </location>
</feature>
<dbReference type="SMART" id="SM00369">
    <property type="entry name" value="LRR_TYP"/>
    <property type="match status" value="3"/>
</dbReference>
<dbReference type="STRING" id="195883.A0A482X5P2"/>
<dbReference type="InterPro" id="IPR003591">
    <property type="entry name" value="Leu-rich_rpt_typical-subtyp"/>
</dbReference>